<dbReference type="PROSITE" id="PS50048">
    <property type="entry name" value="ZN2_CY6_FUNGAL_2"/>
    <property type="match status" value="1"/>
</dbReference>
<dbReference type="CDD" id="cd12148">
    <property type="entry name" value="fungal_TF_MHR"/>
    <property type="match status" value="1"/>
</dbReference>
<keyword evidence="2" id="KW-0539">Nucleus</keyword>
<dbReference type="InterPro" id="IPR052783">
    <property type="entry name" value="Metabolic/Drug-Res_Regulator"/>
</dbReference>
<gene>
    <name evidence="5" type="ORF">QBC33DRAFT_623652</name>
</gene>
<dbReference type="PANTHER" id="PTHR47655">
    <property type="entry name" value="QUINIC ACID UTILIZATION ACTIVATOR"/>
    <property type="match status" value="1"/>
</dbReference>
<keyword evidence="1" id="KW-0479">Metal-binding</keyword>
<evidence type="ECO:0000256" key="1">
    <source>
        <dbReference type="ARBA" id="ARBA00022723"/>
    </source>
</evidence>
<evidence type="ECO:0000256" key="2">
    <source>
        <dbReference type="ARBA" id="ARBA00023242"/>
    </source>
</evidence>
<dbReference type="CDD" id="cd00067">
    <property type="entry name" value="GAL4"/>
    <property type="match status" value="1"/>
</dbReference>
<feature type="non-terminal residue" evidence="5">
    <location>
        <position position="716"/>
    </location>
</feature>
<feature type="region of interest" description="Disordered" evidence="3">
    <location>
        <begin position="1"/>
        <end position="28"/>
    </location>
</feature>
<name>A0AAJ0BQN4_9PEZI</name>
<dbReference type="Pfam" id="PF00172">
    <property type="entry name" value="Zn_clus"/>
    <property type="match status" value="1"/>
</dbReference>
<dbReference type="GeneID" id="85316094"/>
<dbReference type="InterPro" id="IPR001138">
    <property type="entry name" value="Zn2Cys6_DnaBD"/>
</dbReference>
<organism evidence="5 6">
    <name type="scientific">Phialemonium atrogriseum</name>
    <dbReference type="NCBI Taxonomy" id="1093897"/>
    <lineage>
        <taxon>Eukaryota</taxon>
        <taxon>Fungi</taxon>
        <taxon>Dikarya</taxon>
        <taxon>Ascomycota</taxon>
        <taxon>Pezizomycotina</taxon>
        <taxon>Sordariomycetes</taxon>
        <taxon>Sordariomycetidae</taxon>
        <taxon>Cephalothecales</taxon>
        <taxon>Cephalothecaceae</taxon>
        <taxon>Phialemonium</taxon>
    </lineage>
</organism>
<sequence>MSDDVDASRTGDESPPQLGSSAKRKRTSRACDQCRGRKHKCDGRQPTCTPCSMSDSPCNYGLGIKKRGLPTGYVRSLELLWALVFAVVPNGEKIVSDLLADLEFALDSGGKLTLVSKLVGDPETLRQTWVKSRMQIELERRLSRLEASVDANPNVVNSSGVENSALDLSRFGVARFDPIRRSSPDQSIQDPESSMLPEIAPRNTTSNKGQPLSENIQPLAFPPYAQRLLEIYFSYTNCWLPIVEKHKMFEVLYSSPRSLATSKGDECTLWAILAYSSLQEARGHVDAAPIDGRDGEGTHLTPRRMYDQAKRSMPDEEESPELGHGKAFLILGLYQMYRGALSAAWRLVGRSVRASLELQRRPPIPTSDTDENQTRTLLGCFVLDTIVSSHLDKPPHLRSTDIRHLPTLAETGPNEWEPWAPPHSQWLNPVPGPPEPMRGVSTFNLFVDIIRILNDVMWEPVVGSPDQAAAKHLASLSHWSDHLPHHCALPWLLDPGHSAVPTRLSPQLVNLHLAFKTTLVLLRKQHTSPTTHWMPFDQRFPGPKRHLILRLLSIYDEKFGNPVTPPIFASYKSLSDKENGYIPSGLNAELETPDSHRVARLRFGRPTLDPAVDSSTEDAMSATPGDSIAASHSEQTFPFGLSEGSYAVPTDMSRSQHQLSLEHVDFGHAGEASHEHPGVITMGGFPLPDNNFIGELGSLDGIEWDAQSSEFMQNLG</sequence>
<dbReference type="GO" id="GO:0003677">
    <property type="term" value="F:DNA binding"/>
    <property type="evidence" value="ECO:0007669"/>
    <property type="project" value="InterPro"/>
</dbReference>
<dbReference type="Proteomes" id="UP001244011">
    <property type="component" value="Unassembled WGS sequence"/>
</dbReference>
<accession>A0AAJ0BQN4</accession>
<evidence type="ECO:0000256" key="3">
    <source>
        <dbReference type="SAM" id="MobiDB-lite"/>
    </source>
</evidence>
<feature type="region of interest" description="Disordered" evidence="3">
    <location>
        <begin position="181"/>
        <end position="211"/>
    </location>
</feature>
<dbReference type="GO" id="GO:0006351">
    <property type="term" value="P:DNA-templated transcription"/>
    <property type="evidence" value="ECO:0007669"/>
    <property type="project" value="InterPro"/>
</dbReference>
<dbReference type="EMBL" id="MU839037">
    <property type="protein sequence ID" value="KAK1762430.1"/>
    <property type="molecule type" value="Genomic_DNA"/>
</dbReference>
<dbReference type="Pfam" id="PF04082">
    <property type="entry name" value="Fungal_trans"/>
    <property type="match status" value="1"/>
</dbReference>
<dbReference type="RefSeq" id="XP_060278643.1">
    <property type="nucleotide sequence ID" value="XM_060432907.1"/>
</dbReference>
<evidence type="ECO:0000313" key="5">
    <source>
        <dbReference type="EMBL" id="KAK1762430.1"/>
    </source>
</evidence>
<dbReference type="SMART" id="SM00906">
    <property type="entry name" value="Fungal_trans"/>
    <property type="match status" value="1"/>
</dbReference>
<dbReference type="Gene3D" id="4.10.240.10">
    <property type="entry name" value="Zn(2)-C6 fungal-type DNA-binding domain"/>
    <property type="match status" value="1"/>
</dbReference>
<feature type="domain" description="Zn(2)-C6 fungal-type" evidence="4">
    <location>
        <begin position="30"/>
        <end position="60"/>
    </location>
</feature>
<feature type="compositionally biased region" description="Polar residues" evidence="3">
    <location>
        <begin position="202"/>
        <end position="211"/>
    </location>
</feature>
<dbReference type="PROSITE" id="PS00463">
    <property type="entry name" value="ZN2_CY6_FUNGAL_1"/>
    <property type="match status" value="1"/>
</dbReference>
<dbReference type="PANTHER" id="PTHR47655:SF2">
    <property type="entry name" value="QUINIC ACID UTILIZATION ACTIVATOR"/>
    <property type="match status" value="1"/>
</dbReference>
<dbReference type="InterPro" id="IPR007219">
    <property type="entry name" value="XnlR_reg_dom"/>
</dbReference>
<reference evidence="5" key="1">
    <citation type="submission" date="2023-06" db="EMBL/GenBank/DDBJ databases">
        <title>Genome-scale phylogeny and comparative genomics of the fungal order Sordariales.</title>
        <authorList>
            <consortium name="Lawrence Berkeley National Laboratory"/>
            <person name="Hensen N."/>
            <person name="Bonometti L."/>
            <person name="Westerberg I."/>
            <person name="Brannstrom I.O."/>
            <person name="Guillou S."/>
            <person name="Cros-Aarteil S."/>
            <person name="Calhoun S."/>
            <person name="Haridas S."/>
            <person name="Kuo A."/>
            <person name="Mondo S."/>
            <person name="Pangilinan J."/>
            <person name="Riley R."/>
            <person name="Labutti K."/>
            <person name="Andreopoulos B."/>
            <person name="Lipzen A."/>
            <person name="Chen C."/>
            <person name="Yanf M."/>
            <person name="Daum C."/>
            <person name="Ng V."/>
            <person name="Clum A."/>
            <person name="Steindorff A."/>
            <person name="Ohm R."/>
            <person name="Martin F."/>
            <person name="Silar P."/>
            <person name="Natvig D."/>
            <person name="Lalanne C."/>
            <person name="Gautier V."/>
            <person name="Ament-Velasquez S.L."/>
            <person name="Kruys A."/>
            <person name="Hutchinson M.I."/>
            <person name="Powell A.J."/>
            <person name="Barry K."/>
            <person name="Miller A.N."/>
            <person name="Grigoriev I.V."/>
            <person name="Debuchy R."/>
            <person name="Gladieux P."/>
            <person name="Thoren M.H."/>
            <person name="Johannesson H."/>
        </authorList>
    </citation>
    <scope>NUCLEOTIDE SEQUENCE</scope>
    <source>
        <strain evidence="5">8032-3</strain>
    </source>
</reference>
<evidence type="ECO:0000313" key="6">
    <source>
        <dbReference type="Proteomes" id="UP001244011"/>
    </source>
</evidence>
<dbReference type="AlphaFoldDB" id="A0AAJ0BQN4"/>
<dbReference type="SUPFAM" id="SSF57701">
    <property type="entry name" value="Zn2/Cys6 DNA-binding domain"/>
    <property type="match status" value="1"/>
</dbReference>
<dbReference type="InterPro" id="IPR036864">
    <property type="entry name" value="Zn2-C6_fun-type_DNA-bd_sf"/>
</dbReference>
<dbReference type="GO" id="GO:0045944">
    <property type="term" value="P:positive regulation of transcription by RNA polymerase II"/>
    <property type="evidence" value="ECO:0007669"/>
    <property type="project" value="TreeGrafter"/>
</dbReference>
<dbReference type="GO" id="GO:0000981">
    <property type="term" value="F:DNA-binding transcription factor activity, RNA polymerase II-specific"/>
    <property type="evidence" value="ECO:0007669"/>
    <property type="project" value="InterPro"/>
</dbReference>
<protein>
    <recommendedName>
        <fullName evidence="4">Zn(2)-C6 fungal-type domain-containing protein</fullName>
    </recommendedName>
</protein>
<proteinExistence type="predicted"/>
<comment type="caution">
    <text evidence="5">The sequence shown here is derived from an EMBL/GenBank/DDBJ whole genome shotgun (WGS) entry which is preliminary data.</text>
</comment>
<dbReference type="GO" id="GO:0008270">
    <property type="term" value="F:zinc ion binding"/>
    <property type="evidence" value="ECO:0007669"/>
    <property type="project" value="InterPro"/>
</dbReference>
<evidence type="ECO:0000259" key="4">
    <source>
        <dbReference type="PROSITE" id="PS50048"/>
    </source>
</evidence>
<feature type="region of interest" description="Disordered" evidence="3">
    <location>
        <begin position="607"/>
        <end position="628"/>
    </location>
</feature>
<keyword evidence="6" id="KW-1185">Reference proteome</keyword>
<dbReference type="SMART" id="SM00066">
    <property type="entry name" value="GAL4"/>
    <property type="match status" value="1"/>
</dbReference>
<feature type="compositionally biased region" description="Basic and acidic residues" evidence="3">
    <location>
        <begin position="1"/>
        <end position="12"/>
    </location>
</feature>